<dbReference type="Pfam" id="PF01281">
    <property type="entry name" value="Ribosomal_L9_N"/>
    <property type="match status" value="1"/>
</dbReference>
<evidence type="ECO:0000256" key="7">
    <source>
        <dbReference type="HAMAP-Rule" id="MF_00503"/>
    </source>
</evidence>
<reference evidence="9 10" key="1">
    <citation type="submission" date="2018-03" db="EMBL/GenBank/DDBJ databases">
        <title>Genome assembly of novel Miniimonas species PCH200.</title>
        <authorList>
            <person name="Thakur V."/>
            <person name="Kumar V."/>
            <person name="Singh D."/>
        </authorList>
    </citation>
    <scope>NUCLEOTIDE SEQUENCE [LARGE SCALE GENOMIC DNA]</scope>
    <source>
        <strain evidence="9 10">PCH200</strain>
    </source>
</reference>
<evidence type="ECO:0000256" key="1">
    <source>
        <dbReference type="ARBA" id="ARBA00010605"/>
    </source>
</evidence>
<comment type="function">
    <text evidence="7">Binds to the 23S rRNA.</text>
</comment>
<dbReference type="Pfam" id="PF03948">
    <property type="entry name" value="Ribosomal_L9_C"/>
    <property type="match status" value="1"/>
</dbReference>
<proteinExistence type="inferred from homology"/>
<comment type="caution">
    <text evidence="9">The sequence shown here is derived from an EMBL/GenBank/DDBJ whole genome shotgun (WGS) entry which is preliminary data.</text>
</comment>
<protein>
    <recommendedName>
        <fullName evidence="6 7">Large ribosomal subunit protein bL9</fullName>
    </recommendedName>
</protein>
<keyword evidence="4 7" id="KW-0689">Ribosomal protein</keyword>
<dbReference type="SUPFAM" id="SSF55658">
    <property type="entry name" value="L9 N-domain-like"/>
    <property type="match status" value="1"/>
</dbReference>
<dbReference type="GO" id="GO:0019843">
    <property type="term" value="F:rRNA binding"/>
    <property type="evidence" value="ECO:0007669"/>
    <property type="project" value="UniProtKB-UniRule"/>
</dbReference>
<dbReference type="InterPro" id="IPR036791">
    <property type="entry name" value="Ribosomal_bL9_C_sf"/>
</dbReference>
<dbReference type="GO" id="GO:0005840">
    <property type="term" value="C:ribosome"/>
    <property type="evidence" value="ECO:0007669"/>
    <property type="project" value="UniProtKB-KW"/>
</dbReference>
<dbReference type="SUPFAM" id="SSF55653">
    <property type="entry name" value="Ribosomal protein L9 C-domain"/>
    <property type="match status" value="1"/>
</dbReference>
<sequence length="151" mass="15753">MAKLILTHEVTGLGAPGDIVEVKDGYARNYLVPRGLATGWSKGAAKEIEAIRAARAKRAHATVESAAAVRDSLESKRFTVAARSGAGGRLFGTVTTKDIAEAVVAAGGPQVDRRKIEAKGHIKTLGTHQVVVHLHDEVAAKVTVEVVAADA</sequence>
<keyword evidence="10" id="KW-1185">Reference proteome</keyword>
<dbReference type="InterPro" id="IPR020069">
    <property type="entry name" value="Ribosomal_bL9_C"/>
</dbReference>
<dbReference type="OrthoDB" id="9788336at2"/>
<dbReference type="InterPro" id="IPR009027">
    <property type="entry name" value="Ribosomal_bL9/RNase_H1_N"/>
</dbReference>
<accession>A0A2U1ZVV1</accession>
<dbReference type="InterPro" id="IPR020070">
    <property type="entry name" value="Ribosomal_bL9_N"/>
</dbReference>
<evidence type="ECO:0000313" key="10">
    <source>
        <dbReference type="Proteomes" id="UP000245166"/>
    </source>
</evidence>
<feature type="domain" description="Ribosomal protein L9" evidence="8">
    <location>
        <begin position="14"/>
        <end position="41"/>
    </location>
</feature>
<dbReference type="Gene3D" id="3.10.430.100">
    <property type="entry name" value="Ribosomal protein L9, C-terminal domain"/>
    <property type="match status" value="1"/>
</dbReference>
<dbReference type="InterPro" id="IPR000244">
    <property type="entry name" value="Ribosomal_bL9"/>
</dbReference>
<evidence type="ECO:0000256" key="6">
    <source>
        <dbReference type="ARBA" id="ARBA00035292"/>
    </source>
</evidence>
<gene>
    <name evidence="7" type="primary">rplI</name>
    <name evidence="9" type="ORF">C8046_11080</name>
</gene>
<evidence type="ECO:0000313" key="9">
    <source>
        <dbReference type="EMBL" id="PWD51108.1"/>
    </source>
</evidence>
<keyword evidence="3 7" id="KW-0694">RNA-binding</keyword>
<dbReference type="NCBIfam" id="TIGR00158">
    <property type="entry name" value="L9"/>
    <property type="match status" value="1"/>
</dbReference>
<evidence type="ECO:0000256" key="5">
    <source>
        <dbReference type="ARBA" id="ARBA00023274"/>
    </source>
</evidence>
<dbReference type="PROSITE" id="PS00651">
    <property type="entry name" value="RIBOSOMAL_L9"/>
    <property type="match status" value="1"/>
</dbReference>
<dbReference type="Gene3D" id="3.40.5.10">
    <property type="entry name" value="Ribosomal protein L9, N-terminal domain"/>
    <property type="match status" value="1"/>
</dbReference>
<evidence type="ECO:0000256" key="4">
    <source>
        <dbReference type="ARBA" id="ARBA00022980"/>
    </source>
</evidence>
<name>A0A2U1ZVV1_9MICO</name>
<dbReference type="InterPro" id="IPR036935">
    <property type="entry name" value="Ribosomal_bL9_N_sf"/>
</dbReference>
<dbReference type="RefSeq" id="WP_109229489.1">
    <property type="nucleotide sequence ID" value="NZ_PYHR01000002.1"/>
</dbReference>
<comment type="similarity">
    <text evidence="1 7">Belongs to the bacterial ribosomal protein bL9 family.</text>
</comment>
<dbReference type="GO" id="GO:1990904">
    <property type="term" value="C:ribonucleoprotein complex"/>
    <property type="evidence" value="ECO:0007669"/>
    <property type="project" value="UniProtKB-KW"/>
</dbReference>
<dbReference type="EMBL" id="PYHR01000002">
    <property type="protein sequence ID" value="PWD51108.1"/>
    <property type="molecule type" value="Genomic_DNA"/>
</dbReference>
<keyword evidence="2 7" id="KW-0699">rRNA-binding</keyword>
<dbReference type="InterPro" id="IPR020594">
    <property type="entry name" value="Ribosomal_bL9_bac/chp"/>
</dbReference>
<dbReference type="AlphaFoldDB" id="A0A2U1ZVV1"/>
<dbReference type="GO" id="GO:0003735">
    <property type="term" value="F:structural constituent of ribosome"/>
    <property type="evidence" value="ECO:0007669"/>
    <property type="project" value="InterPro"/>
</dbReference>
<evidence type="ECO:0000259" key="8">
    <source>
        <dbReference type="PROSITE" id="PS00651"/>
    </source>
</evidence>
<dbReference type="HAMAP" id="MF_00503">
    <property type="entry name" value="Ribosomal_bL9"/>
    <property type="match status" value="1"/>
</dbReference>
<organism evidence="9 10">
    <name type="scientific">Serinibacter arcticus</name>
    <dbReference type="NCBI Taxonomy" id="1655435"/>
    <lineage>
        <taxon>Bacteria</taxon>
        <taxon>Bacillati</taxon>
        <taxon>Actinomycetota</taxon>
        <taxon>Actinomycetes</taxon>
        <taxon>Micrococcales</taxon>
        <taxon>Beutenbergiaceae</taxon>
        <taxon>Serinibacter</taxon>
    </lineage>
</organism>
<evidence type="ECO:0000256" key="2">
    <source>
        <dbReference type="ARBA" id="ARBA00022730"/>
    </source>
</evidence>
<dbReference type="Proteomes" id="UP000245166">
    <property type="component" value="Unassembled WGS sequence"/>
</dbReference>
<dbReference type="GO" id="GO:0006412">
    <property type="term" value="P:translation"/>
    <property type="evidence" value="ECO:0007669"/>
    <property type="project" value="UniProtKB-UniRule"/>
</dbReference>
<dbReference type="PANTHER" id="PTHR21368">
    <property type="entry name" value="50S RIBOSOMAL PROTEIN L9"/>
    <property type="match status" value="1"/>
</dbReference>
<dbReference type="FunFam" id="3.40.5.10:FF:000003">
    <property type="entry name" value="50S ribosomal protein L9"/>
    <property type="match status" value="1"/>
</dbReference>
<keyword evidence="5 7" id="KW-0687">Ribonucleoprotein</keyword>
<evidence type="ECO:0000256" key="3">
    <source>
        <dbReference type="ARBA" id="ARBA00022884"/>
    </source>
</evidence>